<comment type="caution">
    <text evidence="1">The sequence shown here is derived from an EMBL/GenBank/DDBJ whole genome shotgun (WGS) entry which is preliminary data.</text>
</comment>
<dbReference type="SUPFAM" id="SSF101744">
    <property type="entry name" value="Rof/RNase P subunit-like"/>
    <property type="match status" value="1"/>
</dbReference>
<dbReference type="InterPro" id="IPR023534">
    <property type="entry name" value="Rof/RNase_P-like"/>
</dbReference>
<accession>A0ABV4NE46</accession>
<dbReference type="InterPro" id="IPR038626">
    <property type="entry name" value="Rof-like_sf"/>
</dbReference>
<evidence type="ECO:0000313" key="1">
    <source>
        <dbReference type="EMBL" id="MFA0569442.1"/>
    </source>
</evidence>
<dbReference type="InterPro" id="IPR009778">
    <property type="entry name" value="ROF"/>
</dbReference>
<dbReference type="Gene3D" id="2.30.30.400">
    <property type="entry name" value="Rof-like"/>
    <property type="match status" value="1"/>
</dbReference>
<evidence type="ECO:0000313" key="2">
    <source>
        <dbReference type="Proteomes" id="UP001570417"/>
    </source>
</evidence>
<name>A0ABV4NE46_9VIBR</name>
<proteinExistence type="predicted"/>
<dbReference type="EMBL" id="JBFRUW010000054">
    <property type="protein sequence ID" value="MFA0569442.1"/>
    <property type="molecule type" value="Genomic_DNA"/>
</dbReference>
<dbReference type="Pfam" id="PF07073">
    <property type="entry name" value="ROF"/>
    <property type="match status" value="1"/>
</dbReference>
<keyword evidence="2" id="KW-1185">Reference proteome</keyword>
<dbReference type="RefSeq" id="WP_137371745.1">
    <property type="nucleotide sequence ID" value="NZ_AP025491.1"/>
</dbReference>
<organism evidence="1 2">
    <name type="scientific">Vibrio gallaecicus</name>
    <dbReference type="NCBI Taxonomy" id="552386"/>
    <lineage>
        <taxon>Bacteria</taxon>
        <taxon>Pseudomonadati</taxon>
        <taxon>Pseudomonadota</taxon>
        <taxon>Gammaproteobacteria</taxon>
        <taxon>Vibrionales</taxon>
        <taxon>Vibrionaceae</taxon>
        <taxon>Vibrio</taxon>
    </lineage>
</organism>
<protein>
    <submittedName>
        <fullName evidence="1">Rho-binding antiterminator</fullName>
    </submittedName>
</protein>
<sequence length="80" mass="9237">MISCNQYDYIEIVCLYQYEILLTLKSGESIQGIAMDTKRDDDKQECILINLDSGSKLVVLDELLSLEVLTQNPKFKMVRF</sequence>
<dbReference type="Proteomes" id="UP001570417">
    <property type="component" value="Unassembled WGS sequence"/>
</dbReference>
<reference evidence="1 2" key="1">
    <citation type="journal article" date="2024" name="ISME J.">
        <title>Tailless and filamentous prophages are predominant in marine Vibrio.</title>
        <authorList>
            <person name="Steensen K."/>
            <person name="Seneca J."/>
            <person name="Bartlau N."/>
            <person name="Yu X.A."/>
            <person name="Hussain F.A."/>
            <person name="Polz M.F."/>
        </authorList>
    </citation>
    <scope>NUCLEOTIDE SEQUENCE [LARGE SCALE GENOMIC DNA]</scope>
    <source>
        <strain evidence="1 2">10N.222.51.A1</strain>
    </source>
</reference>
<gene>
    <name evidence="1" type="ORF">AB4566_14310</name>
</gene>